<sequence>MTNLQLQAYIVRPISYSSFNPSPPVGGIAGGEKTGCQSIVLAAGYPEDKDGGEEFTYTGSGGRDLKTGNKRTSSQTSDQAMDRFNLALAMTCAAKLDKKNGADAGDDWQKSRPIRVVRGEKLGMHHPEFAPAKGQRYDGLYKVVKVCVYIIIDEREEPRVSCN</sequence>
<evidence type="ECO:0000313" key="5">
    <source>
        <dbReference type="EMBL" id="RUO96083.1"/>
    </source>
</evidence>
<dbReference type="InterPro" id="IPR015947">
    <property type="entry name" value="PUA-like_sf"/>
</dbReference>
<dbReference type="EMBL" id="RBNI01023508">
    <property type="protein sequence ID" value="RUO96083.1"/>
    <property type="molecule type" value="Genomic_DNA"/>
</dbReference>
<evidence type="ECO:0000256" key="3">
    <source>
        <dbReference type="SAM" id="MobiDB-lite"/>
    </source>
</evidence>
<dbReference type="PANTHER" id="PTHR14140:SF27">
    <property type="entry name" value="OS04G0289800 PROTEIN"/>
    <property type="match status" value="1"/>
</dbReference>
<comment type="caution">
    <text evidence="5">The sequence shown here is derived from an EMBL/GenBank/DDBJ whole genome shotgun (WGS) entry which is preliminary data.</text>
</comment>
<dbReference type="PANTHER" id="PTHR14140">
    <property type="entry name" value="E3 UBIQUITIN-PROTEIN LIGASE UHRF-RELATED"/>
    <property type="match status" value="1"/>
</dbReference>
<dbReference type="PROSITE" id="PS51015">
    <property type="entry name" value="YDG"/>
    <property type="match status" value="1"/>
</dbReference>
<dbReference type="GO" id="GO:0005634">
    <property type="term" value="C:nucleus"/>
    <property type="evidence" value="ECO:0007669"/>
    <property type="project" value="UniProtKB-SubCell"/>
</dbReference>
<keyword evidence="1 2" id="KW-0539">Nucleus</keyword>
<dbReference type="Gene3D" id="2.30.280.10">
    <property type="entry name" value="SRA-YDG"/>
    <property type="match status" value="1"/>
</dbReference>
<protein>
    <submittedName>
        <fullName evidence="5">PUA-like domain-containing protein</fullName>
    </submittedName>
</protein>
<comment type="subcellular location">
    <subcellularLocation>
        <location evidence="2">Nucleus</location>
    </subcellularLocation>
</comment>
<evidence type="ECO:0000313" key="6">
    <source>
        <dbReference type="Proteomes" id="UP000268093"/>
    </source>
</evidence>
<feature type="region of interest" description="Disordered" evidence="3">
    <location>
        <begin position="57"/>
        <end position="78"/>
    </location>
</feature>
<dbReference type="GO" id="GO:0044027">
    <property type="term" value="P:negative regulation of gene expression via chromosomal CpG island methylation"/>
    <property type="evidence" value="ECO:0007669"/>
    <property type="project" value="TreeGrafter"/>
</dbReference>
<dbReference type="AlphaFoldDB" id="A0A433A0I9"/>
<dbReference type="GO" id="GO:0016567">
    <property type="term" value="P:protein ubiquitination"/>
    <property type="evidence" value="ECO:0007669"/>
    <property type="project" value="TreeGrafter"/>
</dbReference>
<gene>
    <name evidence="5" type="ORF">BC936DRAFT_142656</name>
</gene>
<reference evidence="5 6" key="1">
    <citation type="journal article" date="2018" name="New Phytol.">
        <title>Phylogenomics of Endogonaceae and evolution of mycorrhizas within Mucoromycota.</title>
        <authorList>
            <person name="Chang Y."/>
            <person name="Desiro A."/>
            <person name="Na H."/>
            <person name="Sandor L."/>
            <person name="Lipzen A."/>
            <person name="Clum A."/>
            <person name="Barry K."/>
            <person name="Grigoriev I.V."/>
            <person name="Martin F.M."/>
            <person name="Stajich J.E."/>
            <person name="Smith M.E."/>
            <person name="Bonito G."/>
            <person name="Spatafora J.W."/>
        </authorList>
    </citation>
    <scope>NUCLEOTIDE SEQUENCE [LARGE SCALE GENOMIC DNA]</scope>
    <source>
        <strain evidence="5 6">GMNB39</strain>
    </source>
</reference>
<keyword evidence="6" id="KW-1185">Reference proteome</keyword>
<feature type="domain" description="YDG" evidence="4">
    <location>
        <begin position="1"/>
        <end position="163"/>
    </location>
</feature>
<evidence type="ECO:0000256" key="2">
    <source>
        <dbReference type="PROSITE-ProRule" id="PRU00358"/>
    </source>
</evidence>
<proteinExistence type="predicted"/>
<dbReference type="SMART" id="SM00466">
    <property type="entry name" value="SRA"/>
    <property type="match status" value="1"/>
</dbReference>
<accession>A0A433A0I9</accession>
<organism evidence="5 6">
    <name type="scientific">Jimgerdemannia flammicorona</name>
    <dbReference type="NCBI Taxonomy" id="994334"/>
    <lineage>
        <taxon>Eukaryota</taxon>
        <taxon>Fungi</taxon>
        <taxon>Fungi incertae sedis</taxon>
        <taxon>Mucoromycota</taxon>
        <taxon>Mucoromycotina</taxon>
        <taxon>Endogonomycetes</taxon>
        <taxon>Endogonales</taxon>
        <taxon>Endogonaceae</taxon>
        <taxon>Jimgerdemannia</taxon>
    </lineage>
</organism>
<dbReference type="Proteomes" id="UP000268093">
    <property type="component" value="Unassembled WGS sequence"/>
</dbReference>
<dbReference type="OrthoDB" id="2270193at2759"/>
<evidence type="ECO:0000259" key="4">
    <source>
        <dbReference type="PROSITE" id="PS51015"/>
    </source>
</evidence>
<name>A0A433A0I9_9FUNG</name>
<dbReference type="Pfam" id="PF02182">
    <property type="entry name" value="SAD_SRA"/>
    <property type="match status" value="1"/>
</dbReference>
<dbReference type="SUPFAM" id="SSF88697">
    <property type="entry name" value="PUA domain-like"/>
    <property type="match status" value="1"/>
</dbReference>
<dbReference type="InterPro" id="IPR036987">
    <property type="entry name" value="SRA-YDG_sf"/>
</dbReference>
<dbReference type="GO" id="GO:0061630">
    <property type="term" value="F:ubiquitin protein ligase activity"/>
    <property type="evidence" value="ECO:0007669"/>
    <property type="project" value="TreeGrafter"/>
</dbReference>
<evidence type="ECO:0000256" key="1">
    <source>
        <dbReference type="ARBA" id="ARBA00023242"/>
    </source>
</evidence>
<dbReference type="InterPro" id="IPR045134">
    <property type="entry name" value="UHRF1/2-like"/>
</dbReference>
<dbReference type="InterPro" id="IPR003105">
    <property type="entry name" value="SRA_YDG"/>
</dbReference>